<dbReference type="Proteomes" id="UP001604282">
    <property type="component" value="Unassembled WGS sequence"/>
</dbReference>
<reference evidence="2 3" key="1">
    <citation type="submission" date="2024-10" db="EMBL/GenBank/DDBJ databases">
        <title>The Natural Products Discovery Center: Release of the First 8490 Sequenced Strains for Exploring Actinobacteria Biosynthetic Diversity.</title>
        <authorList>
            <person name="Kalkreuter E."/>
            <person name="Kautsar S.A."/>
            <person name="Yang D."/>
            <person name="Bader C.D."/>
            <person name="Teijaro C.N."/>
            <person name="Fluegel L."/>
            <person name="Davis C.M."/>
            <person name="Simpson J.R."/>
            <person name="Lauterbach L."/>
            <person name="Steele A.D."/>
            <person name="Gui C."/>
            <person name="Meng S."/>
            <person name="Li G."/>
            <person name="Viehrig K."/>
            <person name="Ye F."/>
            <person name="Su P."/>
            <person name="Kiefer A.F."/>
            <person name="Nichols A."/>
            <person name="Cepeda A.J."/>
            <person name="Yan W."/>
            <person name="Fan B."/>
            <person name="Jiang Y."/>
            <person name="Adhikari A."/>
            <person name="Zheng C.-J."/>
            <person name="Schuster L."/>
            <person name="Cowan T.M."/>
            <person name="Smanski M.J."/>
            <person name="Chevrette M.G."/>
            <person name="De Carvalho L.P.S."/>
            <person name="Shen B."/>
        </authorList>
    </citation>
    <scope>NUCLEOTIDE SEQUENCE [LARGE SCALE GENOMIC DNA]</scope>
    <source>
        <strain evidence="2 3">NPDC048229</strain>
    </source>
</reference>
<evidence type="ECO:0000313" key="2">
    <source>
        <dbReference type="EMBL" id="MFG3193227.1"/>
    </source>
</evidence>
<feature type="signal peptide" evidence="1">
    <location>
        <begin position="1"/>
        <end position="28"/>
    </location>
</feature>
<evidence type="ECO:0000256" key="1">
    <source>
        <dbReference type="SAM" id="SignalP"/>
    </source>
</evidence>
<accession>A0ABW7C0I6</accession>
<sequence length="150" mass="15500">MNNPLKSRAVTLSAVGALLAGASLTVGAGDAAAASFTFEKSSVSSDGSFSIAAYYNGTYAGAMVWNADPGCCGIPGDAFQVVDRLSEGWGMEAYMITPVTGRKATTRGHSAVYYSPWTTGDLEEGTTVSIQLCAVKGDYEECSIAYTGHA</sequence>
<dbReference type="EMBL" id="JBICZW010000027">
    <property type="protein sequence ID" value="MFG3193227.1"/>
    <property type="molecule type" value="Genomic_DNA"/>
</dbReference>
<evidence type="ECO:0008006" key="4">
    <source>
        <dbReference type="Google" id="ProtNLM"/>
    </source>
</evidence>
<evidence type="ECO:0000313" key="3">
    <source>
        <dbReference type="Proteomes" id="UP001604282"/>
    </source>
</evidence>
<organism evidence="2 3">
    <name type="scientific">Streptomyces omiyaensis</name>
    <dbReference type="NCBI Taxonomy" id="68247"/>
    <lineage>
        <taxon>Bacteria</taxon>
        <taxon>Bacillati</taxon>
        <taxon>Actinomycetota</taxon>
        <taxon>Actinomycetes</taxon>
        <taxon>Kitasatosporales</taxon>
        <taxon>Streptomycetaceae</taxon>
        <taxon>Streptomyces</taxon>
    </lineage>
</organism>
<name>A0ABW7C0I6_9ACTN</name>
<gene>
    <name evidence="2" type="ORF">ACGFYS_30355</name>
</gene>
<dbReference type="RefSeq" id="WP_189853530.1">
    <property type="nucleotide sequence ID" value="NZ_BMVV01000039.1"/>
</dbReference>
<keyword evidence="3" id="KW-1185">Reference proteome</keyword>
<protein>
    <recommendedName>
        <fullName evidence="4">Secreted protein</fullName>
    </recommendedName>
</protein>
<feature type="chain" id="PRO_5045459336" description="Secreted protein" evidence="1">
    <location>
        <begin position="29"/>
        <end position="150"/>
    </location>
</feature>
<proteinExistence type="predicted"/>
<comment type="caution">
    <text evidence="2">The sequence shown here is derived from an EMBL/GenBank/DDBJ whole genome shotgun (WGS) entry which is preliminary data.</text>
</comment>
<keyword evidence="1" id="KW-0732">Signal</keyword>